<sequence length="380" mass="43750">MFILCCKLRALKRRLKLLNRESYYDISVRTDDARRLLLEAQNAIQLDPHNQALAEIEKDRLQLFSDLRLQEESFFRQKSRVRWLREGDLNTKFFHHSVKRSQLQNRIISISDGHNLITDPAEVQQIFVRHFRNLLSAAVPSSNPFVEEIRAKLACTLDENQILAISQPFTDDEIRATLFSLASGKAPGPDGFNVDFFKQSWDIVGPSVLLAVRDFFYSRQLLREINSTILTLVPKIPNASSINEFRPIACCNTVYKCITKLLANRLARVLPSIISPTQNAFVKGRRISDNIMLAQELFSDFHHSPYLPKNIIKVDFSKAYDSVDWKFIEMTLHAFRFPSVFIDRIMTCIRTPRFSISLNGELHGFFKSGRGIRQGDPMSP</sequence>
<protein>
    <recommendedName>
        <fullName evidence="1">Reverse transcriptase domain-containing protein</fullName>
    </recommendedName>
</protein>
<gene>
    <name evidence="2" type="ORF">ACJRO7_023728</name>
</gene>
<reference evidence="2 3" key="1">
    <citation type="submission" date="2024-11" db="EMBL/GenBank/DDBJ databases">
        <title>Chromosome-level genome assembly of Eucalyptus globulus Labill. provides insights into its genome evolution.</title>
        <authorList>
            <person name="Li X."/>
        </authorList>
    </citation>
    <scope>NUCLEOTIDE SEQUENCE [LARGE SCALE GENOMIC DNA]</scope>
    <source>
        <strain evidence="2">CL2024</strain>
        <tissue evidence="2">Fresh tender leaves</tissue>
    </source>
</reference>
<dbReference type="AlphaFoldDB" id="A0ABD3K8S5"/>
<dbReference type="InterPro" id="IPR052343">
    <property type="entry name" value="Retrotransposon-Effector_Assoc"/>
</dbReference>
<feature type="domain" description="Reverse transcriptase" evidence="1">
    <location>
        <begin position="214"/>
        <end position="380"/>
    </location>
</feature>
<dbReference type="InterPro" id="IPR000477">
    <property type="entry name" value="RT_dom"/>
</dbReference>
<dbReference type="SUPFAM" id="SSF56672">
    <property type="entry name" value="DNA/RNA polymerases"/>
    <property type="match status" value="1"/>
</dbReference>
<dbReference type="InterPro" id="IPR043502">
    <property type="entry name" value="DNA/RNA_pol_sf"/>
</dbReference>
<name>A0ABD3K8S5_EUCGL</name>
<dbReference type="PROSITE" id="PS50878">
    <property type="entry name" value="RT_POL"/>
    <property type="match status" value="1"/>
</dbReference>
<dbReference type="PANTHER" id="PTHR46890">
    <property type="entry name" value="NON-LTR RETROLELEMENT REVERSE TRANSCRIPTASE-LIKE PROTEIN-RELATED"/>
    <property type="match status" value="1"/>
</dbReference>
<proteinExistence type="predicted"/>
<dbReference type="EMBL" id="JBJKBG010000006">
    <property type="protein sequence ID" value="KAL3734421.1"/>
    <property type="molecule type" value="Genomic_DNA"/>
</dbReference>
<dbReference type="CDD" id="cd01650">
    <property type="entry name" value="RT_nLTR_like"/>
    <property type="match status" value="1"/>
</dbReference>
<keyword evidence="3" id="KW-1185">Reference proteome</keyword>
<evidence type="ECO:0000313" key="2">
    <source>
        <dbReference type="EMBL" id="KAL3734421.1"/>
    </source>
</evidence>
<evidence type="ECO:0000313" key="3">
    <source>
        <dbReference type="Proteomes" id="UP001634007"/>
    </source>
</evidence>
<dbReference type="Proteomes" id="UP001634007">
    <property type="component" value="Unassembled WGS sequence"/>
</dbReference>
<dbReference type="Pfam" id="PF00078">
    <property type="entry name" value="RVT_1"/>
    <property type="match status" value="1"/>
</dbReference>
<comment type="caution">
    <text evidence="2">The sequence shown here is derived from an EMBL/GenBank/DDBJ whole genome shotgun (WGS) entry which is preliminary data.</text>
</comment>
<organism evidence="2 3">
    <name type="scientific">Eucalyptus globulus</name>
    <name type="common">Tasmanian blue gum</name>
    <dbReference type="NCBI Taxonomy" id="34317"/>
    <lineage>
        <taxon>Eukaryota</taxon>
        <taxon>Viridiplantae</taxon>
        <taxon>Streptophyta</taxon>
        <taxon>Embryophyta</taxon>
        <taxon>Tracheophyta</taxon>
        <taxon>Spermatophyta</taxon>
        <taxon>Magnoliopsida</taxon>
        <taxon>eudicotyledons</taxon>
        <taxon>Gunneridae</taxon>
        <taxon>Pentapetalae</taxon>
        <taxon>rosids</taxon>
        <taxon>malvids</taxon>
        <taxon>Myrtales</taxon>
        <taxon>Myrtaceae</taxon>
        <taxon>Myrtoideae</taxon>
        <taxon>Eucalypteae</taxon>
        <taxon>Eucalyptus</taxon>
    </lineage>
</organism>
<evidence type="ECO:0000259" key="1">
    <source>
        <dbReference type="PROSITE" id="PS50878"/>
    </source>
</evidence>
<dbReference type="PANTHER" id="PTHR46890:SF48">
    <property type="entry name" value="RNA-DIRECTED DNA POLYMERASE"/>
    <property type="match status" value="1"/>
</dbReference>
<accession>A0ABD3K8S5</accession>